<dbReference type="GO" id="GO:0004560">
    <property type="term" value="F:alpha-L-fucosidase activity"/>
    <property type="evidence" value="ECO:0007669"/>
    <property type="project" value="UniProtKB-EC"/>
</dbReference>
<evidence type="ECO:0000256" key="3">
    <source>
        <dbReference type="ARBA" id="ARBA00012662"/>
    </source>
</evidence>
<dbReference type="InterPro" id="IPR000933">
    <property type="entry name" value="Glyco_hydro_29"/>
</dbReference>
<evidence type="ECO:0000256" key="4">
    <source>
        <dbReference type="ARBA" id="ARBA00022729"/>
    </source>
</evidence>
<accession>A0A816A0H5</accession>
<proteinExistence type="inferred from homology"/>
<dbReference type="EC" id="3.2.1.51" evidence="3"/>
<comment type="similarity">
    <text evidence="2">Belongs to the glycosyl hydrolase 29 family.</text>
</comment>
<comment type="caution">
    <text evidence="9">The sequence shown here is derived from an EMBL/GenBank/DDBJ whole genome shotgun (WGS) entry which is preliminary data.</text>
</comment>
<reference evidence="9" key="1">
    <citation type="submission" date="2021-02" db="EMBL/GenBank/DDBJ databases">
        <authorList>
            <person name="Nowell W R."/>
        </authorList>
    </citation>
    <scope>NUCLEOTIDE SEQUENCE</scope>
</reference>
<name>A0A816A0H5_9BILA</name>
<gene>
    <name evidence="9" type="ORF">KQP761_LOCUS21117</name>
</gene>
<dbReference type="SMART" id="SM00812">
    <property type="entry name" value="Alpha_L_fucos"/>
    <property type="match status" value="1"/>
</dbReference>
<dbReference type="InterPro" id="IPR057739">
    <property type="entry name" value="Glyco_hydro_29_N"/>
</dbReference>
<evidence type="ECO:0000259" key="8">
    <source>
        <dbReference type="Pfam" id="PF16757"/>
    </source>
</evidence>
<keyword evidence="4" id="KW-0732">Signal</keyword>
<organism evidence="9 10">
    <name type="scientific">Rotaria magnacalcarata</name>
    <dbReference type="NCBI Taxonomy" id="392030"/>
    <lineage>
        <taxon>Eukaryota</taxon>
        <taxon>Metazoa</taxon>
        <taxon>Spiralia</taxon>
        <taxon>Gnathifera</taxon>
        <taxon>Rotifera</taxon>
        <taxon>Eurotatoria</taxon>
        <taxon>Bdelloidea</taxon>
        <taxon>Philodinida</taxon>
        <taxon>Philodinidae</taxon>
        <taxon>Rotaria</taxon>
    </lineage>
</organism>
<evidence type="ECO:0000256" key="6">
    <source>
        <dbReference type="ARBA" id="ARBA00023295"/>
    </source>
</evidence>
<dbReference type="Pfam" id="PF01120">
    <property type="entry name" value="Alpha_L_fucos"/>
    <property type="match status" value="1"/>
</dbReference>
<dbReference type="GO" id="GO:0006004">
    <property type="term" value="P:fucose metabolic process"/>
    <property type="evidence" value="ECO:0007669"/>
    <property type="project" value="InterPro"/>
</dbReference>
<evidence type="ECO:0000313" key="9">
    <source>
        <dbReference type="EMBL" id="CAF1590362.1"/>
    </source>
</evidence>
<dbReference type="GO" id="GO:0005764">
    <property type="term" value="C:lysosome"/>
    <property type="evidence" value="ECO:0007669"/>
    <property type="project" value="TreeGrafter"/>
</dbReference>
<dbReference type="PANTHER" id="PTHR10030:SF37">
    <property type="entry name" value="ALPHA-L-FUCOSIDASE-RELATED"/>
    <property type="match status" value="1"/>
</dbReference>
<dbReference type="InterPro" id="IPR016286">
    <property type="entry name" value="FUC_metazoa-typ"/>
</dbReference>
<evidence type="ECO:0000256" key="1">
    <source>
        <dbReference type="ARBA" id="ARBA00004071"/>
    </source>
</evidence>
<sequence length="186" mass="20737">MGKLFHYKGSWGYVRTSSANDYLTIEEILYQIITTVSTGGNVLINVGPTSYGKIAPIFEERLRQMGSWLKVNGEAIYSSIPWKYQNDTVNKNVWYTSSKDKEFVYASLLDWQKNTSEILLGAPVSSSSTRVTLLGSDMVPLNWHPASASGGIVIDVSNVKIYSLATDWAWVFKLENITPMGANKKP</sequence>
<evidence type="ECO:0000259" key="7">
    <source>
        <dbReference type="Pfam" id="PF01120"/>
    </source>
</evidence>
<dbReference type="InterPro" id="IPR013780">
    <property type="entry name" value="Glyco_hydro_b"/>
</dbReference>
<protein>
    <recommendedName>
        <fullName evidence="3">alpha-L-fucosidase</fullName>
        <ecNumber evidence="3">3.2.1.51</ecNumber>
    </recommendedName>
</protein>
<dbReference type="AlphaFoldDB" id="A0A816A0H5"/>
<dbReference type="InterPro" id="IPR031919">
    <property type="entry name" value="Fucosidase_C"/>
</dbReference>
<dbReference type="PRINTS" id="PR00741">
    <property type="entry name" value="GLHYDRLASE29"/>
</dbReference>
<comment type="function">
    <text evidence="1">Alpha-L-fucosidase is responsible for hydrolyzing the alpha-1,6-linked fucose joined to the reducing-end N-acetylglucosamine of the carbohydrate moieties of glycoproteins.</text>
</comment>
<dbReference type="PANTHER" id="PTHR10030">
    <property type="entry name" value="ALPHA-L-FUCOSIDASE"/>
    <property type="match status" value="1"/>
</dbReference>
<evidence type="ECO:0000256" key="2">
    <source>
        <dbReference type="ARBA" id="ARBA00007951"/>
    </source>
</evidence>
<dbReference type="Gene3D" id="3.20.20.80">
    <property type="entry name" value="Glycosidases"/>
    <property type="match status" value="1"/>
</dbReference>
<keyword evidence="6" id="KW-0326">Glycosidase</keyword>
<dbReference type="GO" id="GO:0016139">
    <property type="term" value="P:glycoside catabolic process"/>
    <property type="evidence" value="ECO:0007669"/>
    <property type="project" value="TreeGrafter"/>
</dbReference>
<dbReference type="Proteomes" id="UP000663834">
    <property type="component" value="Unassembled WGS sequence"/>
</dbReference>
<keyword evidence="5" id="KW-0378">Hydrolase</keyword>
<dbReference type="Pfam" id="PF16757">
    <property type="entry name" value="Fucosidase_C"/>
    <property type="match status" value="1"/>
</dbReference>
<evidence type="ECO:0000313" key="10">
    <source>
        <dbReference type="Proteomes" id="UP000663834"/>
    </source>
</evidence>
<dbReference type="SUPFAM" id="SSF51445">
    <property type="entry name" value="(Trans)glycosidases"/>
    <property type="match status" value="1"/>
</dbReference>
<dbReference type="EMBL" id="CAJNOW010010910">
    <property type="protein sequence ID" value="CAF1590362.1"/>
    <property type="molecule type" value="Genomic_DNA"/>
</dbReference>
<feature type="domain" description="Alpha-L-fucosidase C-terminal" evidence="8">
    <location>
        <begin position="85"/>
        <end position="175"/>
    </location>
</feature>
<dbReference type="OrthoDB" id="6039950at2759"/>
<evidence type="ECO:0000256" key="5">
    <source>
        <dbReference type="ARBA" id="ARBA00022801"/>
    </source>
</evidence>
<feature type="domain" description="Glycoside hydrolase family 29 N-terminal" evidence="7">
    <location>
        <begin position="9"/>
        <end position="74"/>
    </location>
</feature>
<dbReference type="InterPro" id="IPR017853">
    <property type="entry name" value="GH"/>
</dbReference>
<dbReference type="Gene3D" id="2.60.40.1180">
    <property type="entry name" value="Golgi alpha-mannosidase II"/>
    <property type="match status" value="1"/>
</dbReference>